<dbReference type="RefSeq" id="WP_309262103.1">
    <property type="nucleotide sequence ID" value="NZ_JARUHG010000002.1"/>
</dbReference>
<evidence type="ECO:0000256" key="1">
    <source>
        <dbReference type="ARBA" id="ARBA00002254"/>
    </source>
</evidence>
<evidence type="ECO:0000256" key="6">
    <source>
        <dbReference type="ARBA" id="ARBA00022692"/>
    </source>
</evidence>
<evidence type="ECO:0000256" key="2">
    <source>
        <dbReference type="ARBA" id="ARBA00004162"/>
    </source>
</evidence>
<proteinExistence type="inferred from homology"/>
<keyword evidence="7 10" id="KW-0283">Flagellar rotation</keyword>
<reference evidence="11 12" key="1">
    <citation type="submission" date="2023-04" db="EMBL/GenBank/DDBJ databases">
        <title>Lysobacter sp. strain UC isolated from soil sample.</title>
        <authorList>
            <person name="Choksket S."/>
            <person name="Harshvardhan F."/>
            <person name="Rana R."/>
            <person name="Patil P.B."/>
            <person name="Korpole S."/>
        </authorList>
    </citation>
    <scope>NUCLEOTIDE SEQUENCE [LARGE SCALE GENOMIC DNA]</scope>
    <source>
        <strain evidence="11 12">UC</strain>
    </source>
</reference>
<evidence type="ECO:0000313" key="12">
    <source>
        <dbReference type="Proteomes" id="UP001233535"/>
    </source>
</evidence>
<evidence type="ECO:0000313" key="11">
    <source>
        <dbReference type="EMBL" id="MDR0182933.1"/>
    </source>
</evidence>
<evidence type="ECO:0000256" key="10">
    <source>
        <dbReference type="RuleBase" id="RU364125"/>
    </source>
</evidence>
<dbReference type="PANTHER" id="PTHR35091">
    <property type="entry name" value="FLAGELLAR PROTEIN FLIL"/>
    <property type="match status" value="1"/>
</dbReference>
<dbReference type="InterPro" id="IPR005503">
    <property type="entry name" value="FliL"/>
</dbReference>
<keyword evidence="11" id="KW-0282">Flagellum</keyword>
<dbReference type="Proteomes" id="UP001233535">
    <property type="component" value="Unassembled WGS sequence"/>
</dbReference>
<keyword evidence="8 10" id="KW-1133">Transmembrane helix</keyword>
<feature type="transmembrane region" description="Helical" evidence="10">
    <location>
        <begin position="20"/>
        <end position="40"/>
    </location>
</feature>
<accession>A0ABU1CCN6</accession>
<comment type="caution">
    <text evidence="11">The sequence shown here is derived from an EMBL/GenBank/DDBJ whole genome shotgun (WGS) entry which is preliminary data.</text>
</comment>
<keyword evidence="4" id="KW-1003">Cell membrane</keyword>
<comment type="function">
    <text evidence="1 10">Controls the rotational direction of flagella during chemotaxis.</text>
</comment>
<dbReference type="EMBL" id="JARUHG010000002">
    <property type="protein sequence ID" value="MDR0182933.1"/>
    <property type="molecule type" value="Genomic_DNA"/>
</dbReference>
<evidence type="ECO:0000256" key="8">
    <source>
        <dbReference type="ARBA" id="ARBA00022989"/>
    </source>
</evidence>
<comment type="subcellular location">
    <subcellularLocation>
        <location evidence="10">Cell inner membrane</location>
    </subcellularLocation>
    <subcellularLocation>
        <location evidence="2">Cell membrane</location>
        <topology evidence="2">Single-pass membrane protein</topology>
    </subcellularLocation>
</comment>
<keyword evidence="6 10" id="KW-0812">Transmembrane</keyword>
<evidence type="ECO:0000256" key="5">
    <source>
        <dbReference type="ARBA" id="ARBA00022500"/>
    </source>
</evidence>
<comment type="similarity">
    <text evidence="3 10">Belongs to the FliL family.</text>
</comment>
<evidence type="ECO:0000256" key="4">
    <source>
        <dbReference type="ARBA" id="ARBA00022475"/>
    </source>
</evidence>
<protein>
    <recommendedName>
        <fullName evidence="10">Flagellar protein FliL</fullName>
    </recommendedName>
</protein>
<organism evidence="11 12">
    <name type="scientific">Lysobacter arvi</name>
    <dbReference type="NCBI Taxonomy" id="3038776"/>
    <lineage>
        <taxon>Bacteria</taxon>
        <taxon>Pseudomonadati</taxon>
        <taxon>Pseudomonadota</taxon>
        <taxon>Gammaproteobacteria</taxon>
        <taxon>Lysobacterales</taxon>
        <taxon>Lysobacteraceae</taxon>
        <taxon>Lysobacter</taxon>
    </lineage>
</organism>
<dbReference type="Pfam" id="PF03748">
    <property type="entry name" value="FliL"/>
    <property type="match status" value="1"/>
</dbReference>
<keyword evidence="5 10" id="KW-0145">Chemotaxis</keyword>
<sequence length="164" mass="17428">MSKPAAQVAPPAPKSSNLALWILIALLAIGLAGAGAFWFLQGRGGDAQAAGKPEPAAAQPARYYALEPAFVVNLADTTSVRYLQADVQVMTRDEATGAALELHTPAIRNRLLLLFGQQTAAQLAQRSAKERLQQQALAEVRGVLKAEHAPDKVEAVFFTSLVTQ</sequence>
<keyword evidence="11" id="KW-0969">Cilium</keyword>
<evidence type="ECO:0000256" key="7">
    <source>
        <dbReference type="ARBA" id="ARBA00022779"/>
    </source>
</evidence>
<gene>
    <name evidence="11" type="ORF">P8609_08100</name>
</gene>
<keyword evidence="12" id="KW-1185">Reference proteome</keyword>
<keyword evidence="10" id="KW-0997">Cell inner membrane</keyword>
<evidence type="ECO:0000256" key="9">
    <source>
        <dbReference type="ARBA" id="ARBA00023136"/>
    </source>
</evidence>
<dbReference type="PANTHER" id="PTHR35091:SF2">
    <property type="entry name" value="FLAGELLAR PROTEIN FLIL"/>
    <property type="match status" value="1"/>
</dbReference>
<keyword evidence="11" id="KW-0966">Cell projection</keyword>
<name>A0ABU1CCN6_9GAMM</name>
<keyword evidence="9 10" id="KW-0472">Membrane</keyword>
<evidence type="ECO:0000256" key="3">
    <source>
        <dbReference type="ARBA" id="ARBA00008281"/>
    </source>
</evidence>